<comment type="caution">
    <text evidence="3">The sequence shown here is derived from an EMBL/GenBank/DDBJ whole genome shotgun (WGS) entry which is preliminary data.</text>
</comment>
<dbReference type="PROSITE" id="PS51635">
    <property type="entry name" value="PNPLA"/>
    <property type="match status" value="1"/>
</dbReference>
<keyword evidence="1" id="KW-0443">Lipid metabolism</keyword>
<feature type="domain" description="PNPLA" evidence="2">
    <location>
        <begin position="24"/>
        <end position="330"/>
    </location>
</feature>
<dbReference type="Proteomes" id="UP000282323">
    <property type="component" value="Unassembled WGS sequence"/>
</dbReference>
<dbReference type="Pfam" id="PF01734">
    <property type="entry name" value="Patatin"/>
    <property type="match status" value="1"/>
</dbReference>
<dbReference type="InterPro" id="IPR016035">
    <property type="entry name" value="Acyl_Trfase/lysoPLipase"/>
</dbReference>
<dbReference type="InterPro" id="IPR052580">
    <property type="entry name" value="Lipid_Hydrolase"/>
</dbReference>
<accession>A0A3N6MCZ6</accession>
<dbReference type="PANTHER" id="PTHR46394:SF1">
    <property type="entry name" value="PNPLA DOMAIN-CONTAINING PROTEIN"/>
    <property type="match status" value="1"/>
</dbReference>
<dbReference type="SUPFAM" id="SSF52151">
    <property type="entry name" value="FabD/lysophospholipase-like"/>
    <property type="match status" value="1"/>
</dbReference>
<organism evidence="3 4">
    <name type="scientific">Natrarchaeobius chitinivorans</name>
    <dbReference type="NCBI Taxonomy" id="1679083"/>
    <lineage>
        <taxon>Archaea</taxon>
        <taxon>Methanobacteriati</taxon>
        <taxon>Methanobacteriota</taxon>
        <taxon>Stenosarchaea group</taxon>
        <taxon>Halobacteria</taxon>
        <taxon>Halobacteriales</taxon>
        <taxon>Natrialbaceae</taxon>
        <taxon>Natrarchaeobius</taxon>
    </lineage>
</organism>
<proteinExistence type="predicted"/>
<dbReference type="PANTHER" id="PTHR46394">
    <property type="entry name" value="ANNEXIN"/>
    <property type="match status" value="1"/>
</dbReference>
<evidence type="ECO:0000313" key="3">
    <source>
        <dbReference type="EMBL" id="RQG94450.1"/>
    </source>
</evidence>
<gene>
    <name evidence="3" type="ORF">EA473_12195</name>
</gene>
<evidence type="ECO:0000256" key="1">
    <source>
        <dbReference type="ARBA" id="ARBA00023098"/>
    </source>
</evidence>
<protein>
    <recommendedName>
        <fullName evidence="2">PNPLA domain-containing protein</fullName>
    </recommendedName>
</protein>
<keyword evidence="4" id="KW-1185">Reference proteome</keyword>
<dbReference type="Gene3D" id="3.40.1090.10">
    <property type="entry name" value="Cytosolic phospholipase A2 catalytic domain"/>
    <property type="match status" value="1"/>
</dbReference>
<dbReference type="InterPro" id="IPR002641">
    <property type="entry name" value="PNPLA_dom"/>
</dbReference>
<dbReference type="AlphaFoldDB" id="A0A3N6MCZ6"/>
<dbReference type="RefSeq" id="WP_124195889.1">
    <property type="nucleotide sequence ID" value="NZ_REGA01000009.1"/>
</dbReference>
<sequence>MPEFTRANQATYADGTPTGRIRYLSFEGGGGKGLAYLGALTAMSHPAIDVMTESNGEYVLNTDRIEGISGASAGAITAVLLASGHSLRELYDVMTDDALLDFYDPPGDDESFVPAVRKGPVQPLHVGRFDGPHSIDNRILGASHYDRSDHGSTVERGTIEASGLAIKHPLRGLFGLTGVDDPVLDHVFEDFRGCLHNLYFDFGMFSGCYARTHLANLIDPHPWDGHEITFDDFVTEYDTEIRLVGSNLTTMEPHVFSTESTPEFKVADAVRISMSFPGIFKPVPIGDPIEDAPEIEQSHIHPADEDAFAHLEGVWADGGATNNNPIHAFDEPGSYRLPEGMVGIRLGQDEPNRIDGLSGWAGALVNTLLSVRSDGEIRSDREARQVVDLPLGELSLTQFSPSERVLRRAIYESTLETFDFFSIPVSDVRPWVDSRLGLS</sequence>
<dbReference type="OrthoDB" id="350571at2157"/>
<dbReference type="GO" id="GO:0006629">
    <property type="term" value="P:lipid metabolic process"/>
    <property type="evidence" value="ECO:0007669"/>
    <property type="project" value="UniProtKB-KW"/>
</dbReference>
<evidence type="ECO:0000259" key="2">
    <source>
        <dbReference type="PROSITE" id="PS51635"/>
    </source>
</evidence>
<name>A0A3N6MCZ6_NATCH</name>
<dbReference type="EMBL" id="REGA01000009">
    <property type="protein sequence ID" value="RQG94450.1"/>
    <property type="molecule type" value="Genomic_DNA"/>
</dbReference>
<evidence type="ECO:0000313" key="4">
    <source>
        <dbReference type="Proteomes" id="UP000282323"/>
    </source>
</evidence>
<reference evidence="3 4" key="1">
    <citation type="submission" date="2018-10" db="EMBL/GenBank/DDBJ databases">
        <title>Natrarchaeobius chitinivorans gen. nov., sp. nov., and Natrarchaeobius haloalkaliphilus sp. nov., alkaliphilic, chitin-utilizing haloarchaea from hypersaline alkaline lakes.</title>
        <authorList>
            <person name="Sorokin D.Y."/>
            <person name="Elcheninov A.G."/>
            <person name="Kostrikina N.A."/>
            <person name="Bale N.J."/>
            <person name="Sinninghe Damste J.S."/>
            <person name="Khijniak T.V."/>
            <person name="Kublanov I.V."/>
            <person name="Toshchakov S.V."/>
        </authorList>
    </citation>
    <scope>NUCLEOTIDE SEQUENCE [LARGE SCALE GENOMIC DNA]</scope>
    <source>
        <strain evidence="3 4">AArcht4T</strain>
    </source>
</reference>